<reference evidence="4" key="1">
    <citation type="submission" date="2012-09" db="EMBL/GenBank/DDBJ databases">
        <title>Metagenomic Characterization of a Microbial Community in Wastewater Detects High Levels of Antibiotic Resistance.</title>
        <authorList>
            <person name="Abrams M."/>
            <person name="Caldwell A."/>
            <person name="Vandaei E."/>
            <person name="Lee W."/>
            <person name="Perrott J."/>
            <person name="Khan S.Y."/>
            <person name="Ta J."/>
            <person name="Romero D."/>
            <person name="Nguyen V."/>
            <person name="Pourmand N."/>
            <person name="Ouverney C.C."/>
        </authorList>
    </citation>
    <scope>NUCLEOTIDE SEQUENCE</scope>
</reference>
<name>L7VYR6_9BACT</name>
<accession>L7VYR6</accession>
<protein>
    <submittedName>
        <fullName evidence="4">GCN5-related N-acetyltransferase</fullName>
    </submittedName>
</protein>
<sequence>MTPLLPEQENLLDGFVLRPPTMADVPGVVEVMNANWRKLQGTNPFTEEEVSGDWSEPGFDLATEARVITTTTGQIVAHVDLVCRTPFVRAIAWARTHPDCYGLGFGTLLTNWAEACVRTKMGAAPDDARLTIECSNLAQDNAASDLLLGLGYQHSRSFYSMKIEMEALPPPPVWPAGITVRPMRAGEEAAVFRAKDDAFVDHWGHIEMPFDEAFTLWSHHLASNPRHDPSTFFLALDGDEIAGVALCTPQDDEFPDMAWIDSLGVRRPWRRQGLALALLQYSFGEFYRRGIKQVGLGVDASSLTGAVRLYEKAGMQVFRQFNLYEKEIRPGRDLATRTVTQSE</sequence>
<feature type="domain" description="N-acetyltransferase" evidence="3">
    <location>
        <begin position="178"/>
        <end position="335"/>
    </location>
</feature>
<evidence type="ECO:0000259" key="3">
    <source>
        <dbReference type="PROSITE" id="PS51186"/>
    </source>
</evidence>
<dbReference type="PANTHER" id="PTHR43877:SF2">
    <property type="entry name" value="AMINOALKYLPHOSPHONATE N-ACETYLTRANSFERASE-RELATED"/>
    <property type="match status" value="1"/>
</dbReference>
<keyword evidence="1 4" id="KW-0808">Transferase</keyword>
<dbReference type="PANTHER" id="PTHR43877">
    <property type="entry name" value="AMINOALKYLPHOSPHONATE N-ACETYLTRANSFERASE-RELATED-RELATED"/>
    <property type="match status" value="1"/>
</dbReference>
<proteinExistence type="predicted"/>
<dbReference type="PROSITE" id="PS51186">
    <property type="entry name" value="GNAT"/>
    <property type="match status" value="2"/>
</dbReference>
<dbReference type="Gene3D" id="3.40.630.30">
    <property type="match status" value="1"/>
</dbReference>
<organism evidence="4">
    <name type="scientific">uncultured bacterium A1Q1_fos_1246</name>
    <dbReference type="NCBI Taxonomy" id="1256545"/>
    <lineage>
        <taxon>Bacteria</taxon>
        <taxon>environmental samples</taxon>
    </lineage>
</organism>
<feature type="domain" description="N-acetyltransferase" evidence="3">
    <location>
        <begin position="15"/>
        <end position="170"/>
    </location>
</feature>
<dbReference type="CDD" id="cd04301">
    <property type="entry name" value="NAT_SF"/>
    <property type="match status" value="1"/>
</dbReference>
<dbReference type="GO" id="GO:0016747">
    <property type="term" value="F:acyltransferase activity, transferring groups other than amino-acyl groups"/>
    <property type="evidence" value="ECO:0007669"/>
    <property type="project" value="InterPro"/>
</dbReference>
<dbReference type="InterPro" id="IPR050832">
    <property type="entry name" value="Bact_Acetyltransf"/>
</dbReference>
<evidence type="ECO:0000256" key="1">
    <source>
        <dbReference type="ARBA" id="ARBA00022679"/>
    </source>
</evidence>
<dbReference type="InterPro" id="IPR016181">
    <property type="entry name" value="Acyl_CoA_acyltransferase"/>
</dbReference>
<dbReference type="AlphaFoldDB" id="L7VYR6"/>
<dbReference type="SUPFAM" id="SSF55729">
    <property type="entry name" value="Acyl-CoA N-acyltransferases (Nat)"/>
    <property type="match status" value="2"/>
</dbReference>
<keyword evidence="2" id="KW-0012">Acyltransferase</keyword>
<dbReference type="InterPro" id="IPR000182">
    <property type="entry name" value="GNAT_dom"/>
</dbReference>
<dbReference type="EMBL" id="JX649913">
    <property type="protein sequence ID" value="AGC72844.1"/>
    <property type="molecule type" value="Genomic_DNA"/>
</dbReference>
<dbReference type="Pfam" id="PF00583">
    <property type="entry name" value="Acetyltransf_1"/>
    <property type="match status" value="1"/>
</dbReference>
<evidence type="ECO:0000313" key="4">
    <source>
        <dbReference type="EMBL" id="AGC72844.1"/>
    </source>
</evidence>
<evidence type="ECO:0000256" key="2">
    <source>
        <dbReference type="ARBA" id="ARBA00023315"/>
    </source>
</evidence>